<dbReference type="EMBL" id="JBHRZF010000218">
    <property type="protein sequence ID" value="MFC3862940.1"/>
    <property type="molecule type" value="Genomic_DNA"/>
</dbReference>
<keyword evidence="2" id="KW-1185">Reference proteome</keyword>
<organism evidence="1 2">
    <name type="scientific">Deinococcus antarcticus</name>
    <dbReference type="NCBI Taxonomy" id="1298767"/>
    <lineage>
        <taxon>Bacteria</taxon>
        <taxon>Thermotogati</taxon>
        <taxon>Deinococcota</taxon>
        <taxon>Deinococci</taxon>
        <taxon>Deinococcales</taxon>
        <taxon>Deinococcaceae</taxon>
        <taxon>Deinococcus</taxon>
    </lineage>
</organism>
<dbReference type="RefSeq" id="WP_380080875.1">
    <property type="nucleotide sequence ID" value="NZ_JBHRZF010000218.1"/>
</dbReference>
<gene>
    <name evidence="1" type="ORF">ACFOPQ_19440</name>
</gene>
<sequence length="80" mass="8559">MSGVWVQTDRSAGEVLTHYSAQLKAAGWKAVTDTTTGSLRVITHAVTDLNGREALGTLGIRPWEKDGGYVLTVSVQGFKP</sequence>
<proteinExistence type="predicted"/>
<reference evidence="2" key="1">
    <citation type="journal article" date="2019" name="Int. J. Syst. Evol. Microbiol.">
        <title>The Global Catalogue of Microorganisms (GCM) 10K type strain sequencing project: providing services to taxonomists for standard genome sequencing and annotation.</title>
        <authorList>
            <consortium name="The Broad Institute Genomics Platform"/>
            <consortium name="The Broad Institute Genome Sequencing Center for Infectious Disease"/>
            <person name="Wu L."/>
            <person name="Ma J."/>
        </authorList>
    </citation>
    <scope>NUCLEOTIDE SEQUENCE [LARGE SCALE GENOMIC DNA]</scope>
    <source>
        <strain evidence="2">CCTCC AB 2013263</strain>
    </source>
</reference>
<dbReference type="Proteomes" id="UP001595748">
    <property type="component" value="Unassembled WGS sequence"/>
</dbReference>
<evidence type="ECO:0000313" key="2">
    <source>
        <dbReference type="Proteomes" id="UP001595748"/>
    </source>
</evidence>
<comment type="caution">
    <text evidence="1">The sequence shown here is derived from an EMBL/GenBank/DDBJ whole genome shotgun (WGS) entry which is preliminary data.</text>
</comment>
<protein>
    <submittedName>
        <fullName evidence="1">Uncharacterized protein</fullName>
    </submittedName>
</protein>
<evidence type="ECO:0000313" key="1">
    <source>
        <dbReference type="EMBL" id="MFC3862940.1"/>
    </source>
</evidence>
<accession>A0ABV8ACQ2</accession>
<name>A0ABV8ACQ2_9DEIO</name>